<accession>A0A134BC91</accession>
<dbReference type="AlphaFoldDB" id="A0A134BC91"/>
<dbReference type="Proteomes" id="UP000070531">
    <property type="component" value="Unassembled WGS sequence"/>
</dbReference>
<sequence>MEIIAIDPDVSLSGVATVNTRDGGLHIDKLNFYDALRYISARYDECEKRGEALKVVIEAGWMNRSNWHLLRTDSRQVIAAKGVAQGRNEQVSRLFGDICKGLGIDYEFRRPLTKIWRGKNRKITHQELERLTGGKLPRTNQDMRDAALLAWVEAGF</sequence>
<dbReference type="STRING" id="419005.HMPREF1860_01320"/>
<dbReference type="RefSeq" id="WP_060933033.1">
    <property type="nucleotide sequence ID" value="NZ_KQ960524.1"/>
</dbReference>
<dbReference type="EMBL" id="LSDL01000065">
    <property type="protein sequence ID" value="KXB77566.1"/>
    <property type="molecule type" value="Genomic_DNA"/>
</dbReference>
<dbReference type="PATRIC" id="fig|419005.5.peg.1328"/>
<gene>
    <name evidence="1" type="ORF">HMPREF1860_01320</name>
</gene>
<organism evidence="1">
    <name type="scientific">Prevotella amnii</name>
    <dbReference type="NCBI Taxonomy" id="419005"/>
    <lineage>
        <taxon>Bacteria</taxon>
        <taxon>Pseudomonadati</taxon>
        <taxon>Bacteroidota</taxon>
        <taxon>Bacteroidia</taxon>
        <taxon>Bacteroidales</taxon>
        <taxon>Prevotellaceae</taxon>
        <taxon>Prevotella</taxon>
    </lineage>
</organism>
<evidence type="ECO:0000313" key="1">
    <source>
        <dbReference type="EMBL" id="KXB77566.1"/>
    </source>
</evidence>
<protein>
    <submittedName>
        <fullName evidence="1">Uncharacterized protein</fullName>
    </submittedName>
</protein>
<proteinExistence type="predicted"/>
<comment type="caution">
    <text evidence="1">The sequence shown here is derived from an EMBL/GenBank/DDBJ whole genome shotgun (WGS) entry which is preliminary data.</text>
</comment>
<evidence type="ECO:0000313" key="2">
    <source>
        <dbReference type="Proteomes" id="UP000070531"/>
    </source>
</evidence>
<name>A0A134BC91_9BACT</name>
<reference evidence="1 2" key="1">
    <citation type="submission" date="2016-01" db="EMBL/GenBank/DDBJ databases">
        <authorList>
            <person name="Oliw E.H."/>
        </authorList>
    </citation>
    <scope>NUCLEOTIDE SEQUENCE [LARGE SCALE GENOMIC DNA]</scope>
    <source>
        <strain evidence="1 2">DNF00307</strain>
    </source>
</reference>